<evidence type="ECO:0000256" key="3">
    <source>
        <dbReference type="ARBA" id="ARBA00022741"/>
    </source>
</evidence>
<keyword evidence="6 9" id="KW-0727">SH2 domain</keyword>
<dbReference type="OrthoDB" id="98077at2759"/>
<dbReference type="InterPro" id="IPR036028">
    <property type="entry name" value="SH3-like_dom_sf"/>
</dbReference>
<evidence type="ECO:0000259" key="14">
    <source>
        <dbReference type="PROSITE" id="PS50001"/>
    </source>
</evidence>
<reference evidence="17" key="1">
    <citation type="submission" date="2021-01" db="UniProtKB">
        <authorList>
            <consortium name="EnsemblMetazoa"/>
        </authorList>
    </citation>
    <scope>IDENTIFICATION</scope>
</reference>
<evidence type="ECO:0000256" key="13">
    <source>
        <dbReference type="SAM" id="MobiDB-lite"/>
    </source>
</evidence>
<dbReference type="Gene3D" id="3.30.200.20">
    <property type="entry name" value="Phosphorylase Kinase, domain 1"/>
    <property type="match status" value="1"/>
</dbReference>
<evidence type="ECO:0000256" key="7">
    <source>
        <dbReference type="ARBA" id="ARBA00023137"/>
    </source>
</evidence>
<protein>
    <recommendedName>
        <fullName evidence="12">Tyrosine-protein kinase</fullName>
        <ecNumber evidence="12">2.7.10.2</ecNumber>
    </recommendedName>
</protein>
<evidence type="ECO:0000256" key="10">
    <source>
        <dbReference type="PROSITE-ProRule" id="PRU00192"/>
    </source>
</evidence>
<feature type="binding site" evidence="11">
    <location>
        <position position="342"/>
    </location>
    <ligand>
        <name>ATP</name>
        <dbReference type="ChEBI" id="CHEBI:30616"/>
    </ligand>
</feature>
<evidence type="ECO:0000256" key="6">
    <source>
        <dbReference type="ARBA" id="ARBA00022999"/>
    </source>
</evidence>
<dbReference type="InterPro" id="IPR017441">
    <property type="entry name" value="Protein_kinase_ATP_BS"/>
</dbReference>
<keyword evidence="3 11" id="KW-0547">Nucleotide-binding</keyword>
<feature type="compositionally biased region" description="Polar residues" evidence="13">
    <location>
        <begin position="779"/>
        <end position="791"/>
    </location>
</feature>
<dbReference type="SUPFAM" id="SSF56112">
    <property type="entry name" value="Protein kinase-like (PK-like)"/>
    <property type="match status" value="1"/>
</dbReference>
<evidence type="ECO:0000313" key="17">
    <source>
        <dbReference type="EnsemblMetazoa" id="CLYHEMP015093.1"/>
    </source>
</evidence>
<feature type="region of interest" description="Disordered" evidence="13">
    <location>
        <begin position="581"/>
        <end position="923"/>
    </location>
</feature>
<dbReference type="Pfam" id="PF00018">
    <property type="entry name" value="SH3_1"/>
    <property type="match status" value="1"/>
</dbReference>
<dbReference type="GeneID" id="136800473"/>
<dbReference type="InterPro" id="IPR000980">
    <property type="entry name" value="SH2"/>
</dbReference>
<keyword evidence="5 11" id="KW-0067">ATP-binding</keyword>
<dbReference type="InterPro" id="IPR050198">
    <property type="entry name" value="Non-receptor_tyrosine_kinases"/>
</dbReference>
<dbReference type="Proteomes" id="UP000594262">
    <property type="component" value="Unplaced"/>
</dbReference>
<feature type="compositionally biased region" description="Pro residues" evidence="13">
    <location>
        <begin position="901"/>
        <end position="910"/>
    </location>
</feature>
<feature type="compositionally biased region" description="Pro residues" evidence="13">
    <location>
        <begin position="825"/>
        <end position="843"/>
    </location>
</feature>
<evidence type="ECO:0000259" key="15">
    <source>
        <dbReference type="PROSITE" id="PS50002"/>
    </source>
</evidence>
<dbReference type="PANTHER" id="PTHR24418">
    <property type="entry name" value="TYROSINE-PROTEIN KINASE"/>
    <property type="match status" value="1"/>
</dbReference>
<dbReference type="InterPro" id="IPR001245">
    <property type="entry name" value="Ser-Thr/Tyr_kinase_cat_dom"/>
</dbReference>
<dbReference type="GO" id="GO:0005524">
    <property type="term" value="F:ATP binding"/>
    <property type="evidence" value="ECO:0007669"/>
    <property type="project" value="UniProtKB-UniRule"/>
</dbReference>
<dbReference type="PROSITE" id="PS50011">
    <property type="entry name" value="PROTEIN_KINASE_DOM"/>
    <property type="match status" value="1"/>
</dbReference>
<dbReference type="RefSeq" id="XP_066913232.1">
    <property type="nucleotide sequence ID" value="XM_067057131.1"/>
</dbReference>
<proteinExistence type="inferred from homology"/>
<dbReference type="PROSITE" id="PS50001">
    <property type="entry name" value="SH2"/>
    <property type="match status" value="1"/>
</dbReference>
<dbReference type="SMART" id="SM00326">
    <property type="entry name" value="SH3"/>
    <property type="match status" value="1"/>
</dbReference>
<keyword evidence="1 10" id="KW-0728">SH3 domain</keyword>
<dbReference type="InterPro" id="IPR008266">
    <property type="entry name" value="Tyr_kinase_AS"/>
</dbReference>
<keyword evidence="7 12" id="KW-0829">Tyrosine-protein kinase</keyword>
<dbReference type="Gene3D" id="2.30.30.40">
    <property type="entry name" value="SH3 Domains"/>
    <property type="match status" value="1"/>
</dbReference>
<sequence>MGQGQGKDGAPPTSKPNKKNHKTLKGTRSSQIHTESDGGAFTLPWDLRDGGLGNGPSFGPPQPPPPSIPPPESPEDNVNQFMRSRPLPGIPPPTSTSSASTPSETSNDFPPSPVADNSFDTATGVATDNGDAEMYYVQYDFDAGDNENQLSIHKGELIRVISYDDTKVWCEGQNRNGKIGWLPFAYIVAHTSFHKFDWYHGRISRNRAEYLLNSGINGSFLMRESESAPGQHSLSLRFDGRVYHYRVYFDDNDFAYVREEAKFKTLVELVQFHTEQAGGLVTNLRYAALKVDKPPVYGFSPSEDEWEIPRMDIWMGQKLGGGQYGDVYKAEYKKYGATVAVKTLKETHTDVEEFLKEADMMKQIKHDNLVKLIGVCTKETPIYIVTEYMPLGNLLEFLRQADKSELPAKTLLYMASQVALAMKYLESRNFIHRDLAARNCLVGENHLIKVADFGLARSVDQDYYKAHSGAKFPIKWTSPEALAYNKFSTKSDVWAFGILMWEIATYGMSPYPGHDLNQVYGFIEKGLRMECPSGCPEPAYQLMLDCWEWKAENRPTFIDICTRLEHMLDVLDEEVKKALKSRPLSMHSSDIEGLVLPPKPPKRKGDKKEKDDEKLNNNTEQKPKKEKKEKFNFKNTLRKDKKNKDTSPSHQPVTPNDRRGSASSGSSTISEQSYPPPVPTSSAPPPPVPNSQGSKSVSMNELQDSLKLLAKRNPQVASLNESLASRLEEQRRSSVSTPSNRPPPPPRPAEDNPPSSTLPRPKKPPLPPNRPLTSRTLPQGSDPNIPATLSHSPPRHPAPPPPGFQTSRTLPPGSSSPIANHTPLQAPPSPPTVSNRPLPPPSANKPSLHTPLQPPPPPPSQYNKPEPPSEPVEEKPKVVPPRPIPAARPSVKPRPGKPRPDSLPPKPGTPAKPAAHVSNSKQSCITVDRSKVKEQLHPVADTLETLDSVLKNLIHLANQRLSENIGEKSNDCLSCCNELVDRISSYRDSIGPVARMKVNKHLTGIESSVNDFTSLSKNLPRIPTATDLEKMSKTLKLLCSGLDNLSQALPSL</sequence>
<feature type="compositionally biased region" description="Polar residues" evidence="13">
    <location>
        <begin position="690"/>
        <end position="703"/>
    </location>
</feature>
<dbReference type="PROSITE" id="PS50002">
    <property type="entry name" value="SH3"/>
    <property type="match status" value="1"/>
</dbReference>
<feature type="compositionally biased region" description="Pro residues" evidence="13">
    <location>
        <begin position="58"/>
        <end position="72"/>
    </location>
</feature>
<dbReference type="InterPro" id="IPR036860">
    <property type="entry name" value="SH2_dom_sf"/>
</dbReference>
<dbReference type="InterPro" id="IPR001452">
    <property type="entry name" value="SH3_domain"/>
</dbReference>
<dbReference type="FunFam" id="3.30.200.20:FF:000037">
    <property type="entry name" value="Tyrosine-protein kinase"/>
    <property type="match status" value="1"/>
</dbReference>
<feature type="compositionally biased region" description="Low complexity" evidence="13">
    <location>
        <begin position="95"/>
        <end position="106"/>
    </location>
</feature>
<feature type="compositionally biased region" description="Basic residues" evidence="13">
    <location>
        <begin position="16"/>
        <end position="25"/>
    </location>
</feature>
<comment type="similarity">
    <text evidence="12">Belongs to the protein kinase superfamily. Tyr protein kinase family.</text>
</comment>
<keyword evidence="4 12" id="KW-0418">Kinase</keyword>
<evidence type="ECO:0000313" key="18">
    <source>
        <dbReference type="Proteomes" id="UP000594262"/>
    </source>
</evidence>
<feature type="compositionally biased region" description="Pro residues" evidence="13">
    <location>
        <begin position="674"/>
        <end position="689"/>
    </location>
</feature>
<name>A0A7M5WZR8_9CNID</name>
<dbReference type="InterPro" id="IPR020635">
    <property type="entry name" value="Tyr_kinase_cat_dom"/>
</dbReference>
<evidence type="ECO:0000256" key="5">
    <source>
        <dbReference type="ARBA" id="ARBA00022840"/>
    </source>
</evidence>
<dbReference type="Gene3D" id="3.30.505.10">
    <property type="entry name" value="SH2 domain"/>
    <property type="match status" value="1"/>
</dbReference>
<dbReference type="GO" id="GO:0004715">
    <property type="term" value="F:non-membrane spanning protein tyrosine kinase activity"/>
    <property type="evidence" value="ECO:0007669"/>
    <property type="project" value="UniProtKB-EC"/>
</dbReference>
<feature type="domain" description="SH2" evidence="14">
    <location>
        <begin position="198"/>
        <end position="288"/>
    </location>
</feature>
<dbReference type="FunFam" id="1.10.510.10:FF:000554">
    <property type="entry name" value="Predicted protein"/>
    <property type="match status" value="1"/>
</dbReference>
<dbReference type="PRINTS" id="PR00401">
    <property type="entry name" value="SH2DOMAIN"/>
</dbReference>
<comment type="catalytic activity">
    <reaction evidence="8 12">
        <text>L-tyrosyl-[protein] + ATP = O-phospho-L-tyrosyl-[protein] + ADP + H(+)</text>
        <dbReference type="Rhea" id="RHEA:10596"/>
        <dbReference type="Rhea" id="RHEA-COMP:10136"/>
        <dbReference type="Rhea" id="RHEA-COMP:20101"/>
        <dbReference type="ChEBI" id="CHEBI:15378"/>
        <dbReference type="ChEBI" id="CHEBI:30616"/>
        <dbReference type="ChEBI" id="CHEBI:46858"/>
        <dbReference type="ChEBI" id="CHEBI:61978"/>
        <dbReference type="ChEBI" id="CHEBI:456216"/>
        <dbReference type="EC" id="2.7.10.2"/>
    </reaction>
</comment>
<dbReference type="PRINTS" id="PR00109">
    <property type="entry name" value="TYRKINASE"/>
</dbReference>
<dbReference type="SUPFAM" id="SSF55550">
    <property type="entry name" value="SH2 domain"/>
    <property type="match status" value="1"/>
</dbReference>
<evidence type="ECO:0000256" key="1">
    <source>
        <dbReference type="ARBA" id="ARBA00022443"/>
    </source>
</evidence>
<dbReference type="AlphaFoldDB" id="A0A7M5WZR8"/>
<dbReference type="SMART" id="SM00219">
    <property type="entry name" value="TyrKc"/>
    <property type="match status" value="1"/>
</dbReference>
<evidence type="ECO:0000256" key="4">
    <source>
        <dbReference type="ARBA" id="ARBA00022777"/>
    </source>
</evidence>
<dbReference type="Pfam" id="PF07714">
    <property type="entry name" value="PK_Tyr_Ser-Thr"/>
    <property type="match status" value="1"/>
</dbReference>
<feature type="domain" description="Protein kinase" evidence="16">
    <location>
        <begin position="313"/>
        <end position="569"/>
    </location>
</feature>
<feature type="compositionally biased region" description="Polar residues" evidence="13">
    <location>
        <begin position="804"/>
        <end position="823"/>
    </location>
</feature>
<evidence type="ECO:0000259" key="16">
    <source>
        <dbReference type="PROSITE" id="PS50011"/>
    </source>
</evidence>
<feature type="compositionally biased region" description="Low complexity" evidence="13">
    <location>
        <begin position="661"/>
        <end position="673"/>
    </location>
</feature>
<accession>A0A7M5WZR8</accession>
<keyword evidence="18" id="KW-1185">Reference proteome</keyword>
<feature type="compositionally biased region" description="Basic and acidic residues" evidence="13">
    <location>
        <begin position="606"/>
        <end position="632"/>
    </location>
</feature>
<organism evidence="17 18">
    <name type="scientific">Clytia hemisphaerica</name>
    <dbReference type="NCBI Taxonomy" id="252671"/>
    <lineage>
        <taxon>Eukaryota</taxon>
        <taxon>Metazoa</taxon>
        <taxon>Cnidaria</taxon>
        <taxon>Hydrozoa</taxon>
        <taxon>Hydroidolina</taxon>
        <taxon>Leptothecata</taxon>
        <taxon>Obeliida</taxon>
        <taxon>Clytiidae</taxon>
        <taxon>Clytia</taxon>
    </lineage>
</organism>
<dbReference type="Pfam" id="PF00017">
    <property type="entry name" value="SH2"/>
    <property type="match status" value="1"/>
</dbReference>
<keyword evidence="2 12" id="KW-0808">Transferase</keyword>
<dbReference type="InterPro" id="IPR011009">
    <property type="entry name" value="Kinase-like_dom_sf"/>
</dbReference>
<feature type="domain" description="SH3" evidence="15">
    <location>
        <begin position="130"/>
        <end position="192"/>
    </location>
</feature>
<feature type="compositionally biased region" description="Pro residues" evidence="13">
    <location>
        <begin position="852"/>
        <end position="870"/>
    </location>
</feature>
<dbReference type="PROSITE" id="PS00109">
    <property type="entry name" value="PROTEIN_KINASE_TYR"/>
    <property type="match status" value="1"/>
</dbReference>
<dbReference type="EnsemblMetazoa" id="CLYHEMT015093.1">
    <property type="protein sequence ID" value="CLYHEMP015093.1"/>
    <property type="gene ID" value="CLYHEMG015093"/>
</dbReference>
<dbReference type="SUPFAM" id="SSF50044">
    <property type="entry name" value="SH3-domain"/>
    <property type="match status" value="1"/>
</dbReference>
<evidence type="ECO:0000256" key="8">
    <source>
        <dbReference type="ARBA" id="ARBA00051245"/>
    </source>
</evidence>
<evidence type="ECO:0000256" key="9">
    <source>
        <dbReference type="PROSITE-ProRule" id="PRU00191"/>
    </source>
</evidence>
<dbReference type="Gene3D" id="1.10.510.10">
    <property type="entry name" value="Transferase(Phosphotransferase) domain 1"/>
    <property type="match status" value="1"/>
</dbReference>
<dbReference type="SMART" id="SM00252">
    <property type="entry name" value="SH2"/>
    <property type="match status" value="1"/>
</dbReference>
<dbReference type="PROSITE" id="PS00107">
    <property type="entry name" value="PROTEIN_KINASE_ATP"/>
    <property type="match status" value="1"/>
</dbReference>
<evidence type="ECO:0000256" key="12">
    <source>
        <dbReference type="RuleBase" id="RU362096"/>
    </source>
</evidence>
<evidence type="ECO:0000256" key="11">
    <source>
        <dbReference type="PROSITE-ProRule" id="PRU10141"/>
    </source>
</evidence>
<evidence type="ECO:0000256" key="2">
    <source>
        <dbReference type="ARBA" id="ARBA00022679"/>
    </source>
</evidence>
<dbReference type="InterPro" id="IPR000719">
    <property type="entry name" value="Prot_kinase_dom"/>
</dbReference>
<dbReference type="EC" id="2.7.10.2" evidence="12"/>
<feature type="region of interest" description="Disordered" evidence="13">
    <location>
        <begin position="1"/>
        <end position="125"/>
    </location>
</feature>